<accession>A0AAV2ZXZ1</accession>
<protein>
    <submittedName>
        <fullName evidence="2">Uncharacterized protein</fullName>
    </submittedName>
</protein>
<keyword evidence="1" id="KW-0472">Membrane</keyword>
<feature type="transmembrane region" description="Helical" evidence="1">
    <location>
        <begin position="54"/>
        <end position="78"/>
    </location>
</feature>
<organism evidence="2 3">
    <name type="scientific">Pyxicephalus adspersus</name>
    <name type="common">African bullfrog</name>
    <dbReference type="NCBI Taxonomy" id="30357"/>
    <lineage>
        <taxon>Eukaryota</taxon>
        <taxon>Metazoa</taxon>
        <taxon>Chordata</taxon>
        <taxon>Craniata</taxon>
        <taxon>Vertebrata</taxon>
        <taxon>Euteleostomi</taxon>
        <taxon>Amphibia</taxon>
        <taxon>Batrachia</taxon>
        <taxon>Anura</taxon>
        <taxon>Neobatrachia</taxon>
        <taxon>Ranoidea</taxon>
        <taxon>Pyxicephalidae</taxon>
        <taxon>Pyxicephalinae</taxon>
        <taxon>Pyxicephalus</taxon>
    </lineage>
</organism>
<evidence type="ECO:0000256" key="1">
    <source>
        <dbReference type="SAM" id="Phobius"/>
    </source>
</evidence>
<keyword evidence="1" id="KW-0812">Transmembrane</keyword>
<proteinExistence type="predicted"/>
<name>A0AAV2ZXZ1_PYXAD</name>
<gene>
    <name evidence="2" type="ORF">GDO54_003732</name>
</gene>
<sequence>MYKCYSSSYEILFLIKTREKGNLMKTTEKISPRVPGKSRKWSGGLSVEDLEKTLQVLCLSFLFMIFLVCCFSFTLLLICKIYWWSFRGAYSVTFCFTLL</sequence>
<dbReference type="Proteomes" id="UP001181693">
    <property type="component" value="Unassembled WGS sequence"/>
</dbReference>
<dbReference type="EMBL" id="DYDO01000011">
    <property type="protein sequence ID" value="DBA16327.1"/>
    <property type="molecule type" value="Genomic_DNA"/>
</dbReference>
<dbReference type="AlphaFoldDB" id="A0AAV2ZXZ1"/>
<evidence type="ECO:0000313" key="2">
    <source>
        <dbReference type="EMBL" id="DBA16327.1"/>
    </source>
</evidence>
<evidence type="ECO:0000313" key="3">
    <source>
        <dbReference type="Proteomes" id="UP001181693"/>
    </source>
</evidence>
<keyword evidence="3" id="KW-1185">Reference proteome</keyword>
<keyword evidence="1" id="KW-1133">Transmembrane helix</keyword>
<reference evidence="2" key="1">
    <citation type="thesis" date="2020" institute="ProQuest LLC" country="789 East Eisenhower Parkway, Ann Arbor, MI, USA">
        <title>Comparative Genomics and Chromosome Evolution.</title>
        <authorList>
            <person name="Mudd A.B."/>
        </authorList>
    </citation>
    <scope>NUCLEOTIDE SEQUENCE</scope>
    <source>
        <strain evidence="2">1538</strain>
        <tissue evidence="2">Blood</tissue>
    </source>
</reference>
<comment type="caution">
    <text evidence="2">The sequence shown here is derived from an EMBL/GenBank/DDBJ whole genome shotgun (WGS) entry which is preliminary data.</text>
</comment>